<dbReference type="PROSITE" id="PS51379">
    <property type="entry name" value="4FE4S_FER_2"/>
    <property type="match status" value="2"/>
</dbReference>
<keyword evidence="6" id="KW-1185">Reference proteome</keyword>
<dbReference type="SUPFAM" id="SSF52540">
    <property type="entry name" value="P-loop containing nucleoside triphosphate hydrolases"/>
    <property type="match status" value="1"/>
</dbReference>
<comment type="caution">
    <text evidence="5">The sequence shown here is derived from an EMBL/GenBank/DDBJ whole genome shotgun (WGS) entry which is preliminary data.</text>
</comment>
<dbReference type="Gene3D" id="3.30.70.20">
    <property type="match status" value="1"/>
</dbReference>
<feature type="domain" description="4Fe-4S ferredoxin-type" evidence="4">
    <location>
        <begin position="89"/>
        <end position="118"/>
    </location>
</feature>
<gene>
    <name evidence="5" type="ORF">DDZ16_14370</name>
</gene>
<dbReference type="Gene3D" id="3.40.50.300">
    <property type="entry name" value="P-loop containing nucleotide triphosphate hydrolases"/>
    <property type="match status" value="1"/>
</dbReference>
<dbReference type="PANTHER" id="PTHR43534:SF1">
    <property type="entry name" value="4FE-4S CLUSTER CONTAINING PARA FAMILY ATPASE PROTEIN"/>
    <property type="match status" value="1"/>
</dbReference>
<dbReference type="InterPro" id="IPR017896">
    <property type="entry name" value="4Fe4S_Fe-S-bd"/>
</dbReference>
<evidence type="ECO:0000256" key="2">
    <source>
        <dbReference type="ARBA" id="ARBA00023004"/>
    </source>
</evidence>
<dbReference type="Proteomes" id="UP000244956">
    <property type="component" value="Unassembled WGS sequence"/>
</dbReference>
<protein>
    <submittedName>
        <fullName evidence="5">(4Fe-4S)-binding protein</fullName>
    </submittedName>
</protein>
<sequence>MKEVTILSGKGGAGKTSITAALASLMSNTVFCDNDVDAADLHLVFNPEVKETHTFYGAWVASIDEDQCTNCGICKKDCHFDAIHYREGGGMYINPFQCEGCRLCERVCPARAITSEQSTNNHWFVSESRFGPFVHAKMGPGEENSGKLVTQVRQKAQEIAKNNNADFILNDGPPGIGCSAISSVTGTNAVLVVIEPTRSGLHDAERLVELVRAFEIPLFAVINKCDINEEMTVVIEKYLQEQDIPLLEKIPFDTRMVESMIDRKTIVEYSETSEISRRMQSVWKKLNTELSYSHSIGSESSG</sequence>
<dbReference type="RefSeq" id="WP_109265177.1">
    <property type="nucleotide sequence ID" value="NZ_QEWP01000012.1"/>
</dbReference>
<dbReference type="EMBL" id="QEWP01000012">
    <property type="protein sequence ID" value="PWD98643.1"/>
    <property type="molecule type" value="Genomic_DNA"/>
</dbReference>
<dbReference type="PROSITE" id="PS00198">
    <property type="entry name" value="4FE4S_FER_1"/>
    <property type="match status" value="1"/>
</dbReference>
<evidence type="ECO:0000256" key="1">
    <source>
        <dbReference type="ARBA" id="ARBA00022723"/>
    </source>
</evidence>
<dbReference type="GO" id="GO:0046872">
    <property type="term" value="F:metal ion binding"/>
    <property type="evidence" value="ECO:0007669"/>
    <property type="project" value="UniProtKB-KW"/>
</dbReference>
<reference evidence="5 6" key="1">
    <citation type="submission" date="2018-05" db="EMBL/GenBank/DDBJ databases">
        <title>Marinilabilia rubrum sp. nov., isolated from saltern sediment.</title>
        <authorList>
            <person name="Zhang R."/>
        </authorList>
    </citation>
    <scope>NUCLEOTIDE SEQUENCE [LARGE SCALE GENOMIC DNA]</scope>
    <source>
        <strain evidence="5 6">WTE16</strain>
    </source>
</reference>
<dbReference type="Pfam" id="PF01656">
    <property type="entry name" value="CbiA"/>
    <property type="match status" value="1"/>
</dbReference>
<name>A0A2U2B6H5_9BACT</name>
<dbReference type="InterPro" id="IPR017900">
    <property type="entry name" value="4Fe4S_Fe_S_CS"/>
</dbReference>
<dbReference type="GO" id="GO:0051536">
    <property type="term" value="F:iron-sulfur cluster binding"/>
    <property type="evidence" value="ECO:0007669"/>
    <property type="project" value="UniProtKB-KW"/>
</dbReference>
<dbReference type="SUPFAM" id="SSF54862">
    <property type="entry name" value="4Fe-4S ferredoxins"/>
    <property type="match status" value="1"/>
</dbReference>
<keyword evidence="2" id="KW-0408">Iron</keyword>
<dbReference type="AlphaFoldDB" id="A0A2U2B6H5"/>
<feature type="domain" description="4Fe-4S ferredoxin-type" evidence="4">
    <location>
        <begin position="59"/>
        <end position="88"/>
    </location>
</feature>
<dbReference type="PANTHER" id="PTHR43534">
    <property type="entry name" value="MIND SUPERFAMILY P-LOOP ATPASE CONTAINING AN INSERTED FERREDOXIN DOMAIN"/>
    <property type="match status" value="1"/>
</dbReference>
<dbReference type="Pfam" id="PF00037">
    <property type="entry name" value="Fer4"/>
    <property type="match status" value="1"/>
</dbReference>
<keyword evidence="3" id="KW-0411">Iron-sulfur</keyword>
<dbReference type="CDD" id="cd03110">
    <property type="entry name" value="SIMIBI_bact_arch"/>
    <property type="match status" value="1"/>
</dbReference>
<dbReference type="OrthoDB" id="9778602at2"/>
<dbReference type="InterPro" id="IPR027417">
    <property type="entry name" value="P-loop_NTPase"/>
</dbReference>
<evidence type="ECO:0000313" key="6">
    <source>
        <dbReference type="Proteomes" id="UP000244956"/>
    </source>
</evidence>
<dbReference type="InterPro" id="IPR002586">
    <property type="entry name" value="CobQ/CobB/MinD/ParA_Nub-bd_dom"/>
</dbReference>
<organism evidence="5 6">
    <name type="scientific">Marinilabilia rubra</name>
    <dbReference type="NCBI Taxonomy" id="2162893"/>
    <lineage>
        <taxon>Bacteria</taxon>
        <taxon>Pseudomonadati</taxon>
        <taxon>Bacteroidota</taxon>
        <taxon>Bacteroidia</taxon>
        <taxon>Marinilabiliales</taxon>
        <taxon>Marinilabiliaceae</taxon>
        <taxon>Marinilabilia</taxon>
    </lineage>
</organism>
<accession>A0A2U2B6H5</accession>
<evidence type="ECO:0000313" key="5">
    <source>
        <dbReference type="EMBL" id="PWD98643.1"/>
    </source>
</evidence>
<evidence type="ECO:0000259" key="4">
    <source>
        <dbReference type="PROSITE" id="PS51379"/>
    </source>
</evidence>
<evidence type="ECO:0000256" key="3">
    <source>
        <dbReference type="ARBA" id="ARBA00023014"/>
    </source>
</evidence>
<keyword evidence="1" id="KW-0479">Metal-binding</keyword>
<proteinExistence type="predicted"/>